<organism evidence="3 4">
    <name type="scientific">Marivirga lumbricoides</name>
    <dbReference type="NCBI Taxonomy" id="1046115"/>
    <lineage>
        <taxon>Bacteria</taxon>
        <taxon>Pseudomonadati</taxon>
        <taxon>Bacteroidota</taxon>
        <taxon>Cytophagia</taxon>
        <taxon>Cytophagales</taxon>
        <taxon>Marivirgaceae</taxon>
        <taxon>Marivirga</taxon>
    </lineage>
</organism>
<evidence type="ECO:0000313" key="4">
    <source>
        <dbReference type="Proteomes" id="UP000240608"/>
    </source>
</evidence>
<evidence type="ECO:0000313" key="3">
    <source>
        <dbReference type="EMBL" id="PTB96497.1"/>
    </source>
</evidence>
<name>A0A2T4DRS6_9BACT</name>
<sequence length="185" mass="20759">MKKYILLPTAFLCFYFLSSTAFARSFDLLEVYHIDIEIRKVGMAILGVWALGNIVIGSIVRNRLEGEKAYFHEMNVFWNIINLVIAGAGYYFTITGAVPATGAEQLSGQIEFQKILLFNCGLDIAYIMGGIYLLEKAKNISKKPLRLKGYGKSVILQGIFLFVFDLLLYSIHQNNTISIVELTGN</sequence>
<comment type="caution">
    <text evidence="3">The sequence shown here is derived from an EMBL/GenBank/DDBJ whole genome shotgun (WGS) entry which is preliminary data.</text>
</comment>
<keyword evidence="1" id="KW-1133">Transmembrane helix</keyword>
<protein>
    <submittedName>
        <fullName evidence="3">Uncharacterized protein</fullName>
    </submittedName>
</protein>
<dbReference type="EMBL" id="PYVU01000048">
    <property type="protein sequence ID" value="PTB96497.1"/>
    <property type="molecule type" value="Genomic_DNA"/>
</dbReference>
<dbReference type="Pfam" id="PF22503">
    <property type="entry name" value="DUF6992"/>
    <property type="match status" value="1"/>
</dbReference>
<feature type="signal peptide" evidence="2">
    <location>
        <begin position="1"/>
        <end position="23"/>
    </location>
</feature>
<dbReference type="InterPro" id="IPR054261">
    <property type="entry name" value="DUF6992"/>
</dbReference>
<keyword evidence="1" id="KW-0812">Transmembrane</keyword>
<dbReference type="AlphaFoldDB" id="A0A2T4DRS6"/>
<evidence type="ECO:0000256" key="1">
    <source>
        <dbReference type="SAM" id="Phobius"/>
    </source>
</evidence>
<feature type="transmembrane region" description="Helical" evidence="1">
    <location>
        <begin position="154"/>
        <end position="172"/>
    </location>
</feature>
<accession>A0A2T4DRS6</accession>
<dbReference type="Proteomes" id="UP000240608">
    <property type="component" value="Unassembled WGS sequence"/>
</dbReference>
<feature type="transmembrane region" description="Helical" evidence="1">
    <location>
        <begin position="115"/>
        <end position="134"/>
    </location>
</feature>
<feature type="transmembrane region" description="Helical" evidence="1">
    <location>
        <begin position="76"/>
        <end position="95"/>
    </location>
</feature>
<keyword evidence="1" id="KW-0472">Membrane</keyword>
<feature type="transmembrane region" description="Helical" evidence="1">
    <location>
        <begin position="41"/>
        <end position="64"/>
    </location>
</feature>
<reference evidence="3 4" key="1">
    <citation type="submission" date="2018-03" db="EMBL/GenBank/DDBJ databases">
        <title>Cross-interface Injection: A General Nanoliter Liquid Handling Method Applied to Single Cells Genome Amplification Automated Nanoliter Liquid Handling Applied to Single Cell Multiple Displacement Amplification.</title>
        <authorList>
            <person name="Yun J."/>
            <person name="Xu P."/>
            <person name="Xu J."/>
            <person name="Dai X."/>
            <person name="Wang Y."/>
            <person name="Zheng X."/>
            <person name="Cao C."/>
            <person name="Yi Q."/>
            <person name="Zhu Y."/>
            <person name="Wang L."/>
            <person name="Dong Z."/>
            <person name="Huang Y."/>
            <person name="Huang L."/>
            <person name="Du W."/>
        </authorList>
    </citation>
    <scope>NUCLEOTIDE SEQUENCE [LARGE SCALE GENOMIC DNA]</scope>
    <source>
        <strain evidence="3 4">Z-D1-2</strain>
    </source>
</reference>
<evidence type="ECO:0000256" key="2">
    <source>
        <dbReference type="SAM" id="SignalP"/>
    </source>
</evidence>
<keyword evidence="2" id="KW-0732">Signal</keyword>
<proteinExistence type="predicted"/>
<gene>
    <name evidence="3" type="ORF">C9994_07040</name>
</gene>
<feature type="chain" id="PRO_5015412493" evidence="2">
    <location>
        <begin position="24"/>
        <end position="185"/>
    </location>
</feature>